<sequence length="948" mass="103295">MEARIDELIAEMSVADRVGQLFIVTFQGNDIGPRSDVAELIQEYRVGGVVISPRNRNFSNYSGTTTEDVARLTNQLQAVAYGIYLAPSEALNVKDGGAAIPGVLQSGLEQRLPLEIPLLIGVDQGGDGMPGSVLRAGFTAIPPQMALGATWNPELVEEVGAVHGREIRSVGVNLLLGPALDVIEQPRPDLVTGLGLHTFGGDPFWVGRMGQAYVTGIHRGSAGRVATVAGHFPGLGGTDRRPDEEIATIQKSLQELERIELPPFAAVTERPSAILRMDGMMSATEALMSGHIRFSSFQGSRERTPPISLAQELGILLDLDEFAPWRAEGGLLMSDALGVMAVRRYYDPPLQDFPRRRIALDAFTAGNDLLYLADFSLTDSWLDERANIKETIIFFRERYTNDAEFAARVDASLRRILRLKVRLYDPVFADGAAATDLKSVDEPIKIDLADVVVGPADLEMGFSSEHRREAQMLLDQVASEALTIFFPDSPGLTDPLPAPPGGDEDVLIFTDSRILHECDDCQADPAVEPTALEEIMLRLYGPEATNQLRRERIGSRTFAELNSLLNGTADSAVAEALEEEILNADWLIFAMLDVDVANYDSSDAVKRFLRQRSDRLPGSKLVVLALNEPYFFDSTEIGKMTAFLGVYSKTQPFLEAAVRALFRAQTVTGAPPVSVPGTRFSNLVERLEPDPDQRIDLTVLNEGIVIEQAEDDELELIQTDLKLGDSLELQAGPILDRNGNTVPDGTPVNFRLIYEGEELAIQSNPVPTRGGLARKSVILERTGTLLIAVNSVEANSSKEFRARIPDPDVASDRTQIEVTNPERAATPAPTQAAPATAVPTTDAVATPNTEVELEAVEVDIASLTIAMVTQLVVLALLLVVLVQVMPRQLLVQRLLWAMLVGWGAYILYGVDVIPGGVWIQVNLAPWDSVPIVVIGMLIPLVWLQFRSE</sequence>
<dbReference type="InterPro" id="IPR036962">
    <property type="entry name" value="Glyco_hydro_3_N_sf"/>
</dbReference>
<dbReference type="PANTHER" id="PTHR30480">
    <property type="entry name" value="BETA-HEXOSAMINIDASE-RELATED"/>
    <property type="match status" value="1"/>
</dbReference>
<protein>
    <recommendedName>
        <fullName evidence="3">beta-N-acetylhexosaminidase</fullName>
        <ecNumber evidence="3">3.2.1.52</ecNumber>
    </recommendedName>
</protein>
<dbReference type="EC" id="3.2.1.52" evidence="3"/>
<evidence type="ECO:0000256" key="4">
    <source>
        <dbReference type="ARBA" id="ARBA00022801"/>
    </source>
</evidence>
<evidence type="ECO:0000256" key="1">
    <source>
        <dbReference type="ARBA" id="ARBA00001231"/>
    </source>
</evidence>
<dbReference type="SUPFAM" id="SSF51445">
    <property type="entry name" value="(Trans)glycosidases"/>
    <property type="match status" value="1"/>
</dbReference>
<dbReference type="AlphaFoldDB" id="A0A6B1DEA6"/>
<keyword evidence="4" id="KW-0378">Hydrolase</keyword>
<dbReference type="InterPro" id="IPR017853">
    <property type="entry name" value="GH"/>
</dbReference>
<dbReference type="GO" id="GO:0005975">
    <property type="term" value="P:carbohydrate metabolic process"/>
    <property type="evidence" value="ECO:0007669"/>
    <property type="project" value="InterPro"/>
</dbReference>
<gene>
    <name evidence="9" type="ORF">F4X14_20735</name>
</gene>
<feature type="transmembrane region" description="Helical" evidence="7">
    <location>
        <begin position="923"/>
        <end position="943"/>
    </location>
</feature>
<dbReference type="Pfam" id="PF00933">
    <property type="entry name" value="Glyco_hydro_3"/>
    <property type="match status" value="1"/>
</dbReference>
<proteinExistence type="inferred from homology"/>
<dbReference type="InterPro" id="IPR050226">
    <property type="entry name" value="NagZ_Beta-hexosaminidase"/>
</dbReference>
<comment type="similarity">
    <text evidence="2">Belongs to the glycosyl hydrolase 3 family.</text>
</comment>
<comment type="catalytic activity">
    <reaction evidence="1">
        <text>Hydrolysis of terminal non-reducing N-acetyl-D-hexosamine residues in N-acetyl-beta-D-hexosaminides.</text>
        <dbReference type="EC" id="3.2.1.52"/>
    </reaction>
</comment>
<comment type="caution">
    <text evidence="9">The sequence shown here is derived from an EMBL/GenBank/DDBJ whole genome shotgun (WGS) entry which is preliminary data.</text>
</comment>
<evidence type="ECO:0000256" key="6">
    <source>
        <dbReference type="SAM" id="MobiDB-lite"/>
    </source>
</evidence>
<evidence type="ECO:0000259" key="8">
    <source>
        <dbReference type="Pfam" id="PF00933"/>
    </source>
</evidence>
<organism evidence="9">
    <name type="scientific">Caldilineaceae bacterium SB0661_bin_32</name>
    <dbReference type="NCBI Taxonomy" id="2605255"/>
    <lineage>
        <taxon>Bacteria</taxon>
        <taxon>Bacillati</taxon>
        <taxon>Chloroflexota</taxon>
        <taxon>Caldilineae</taxon>
        <taxon>Caldilineales</taxon>
        <taxon>Caldilineaceae</taxon>
    </lineage>
</organism>
<feature type="region of interest" description="Disordered" evidence="6">
    <location>
        <begin position="818"/>
        <end position="839"/>
    </location>
</feature>
<dbReference type="EMBL" id="VXMH01000116">
    <property type="protein sequence ID" value="MYC97387.1"/>
    <property type="molecule type" value="Genomic_DNA"/>
</dbReference>
<dbReference type="Gene3D" id="3.20.20.300">
    <property type="entry name" value="Glycoside hydrolase, family 3, N-terminal domain"/>
    <property type="match status" value="1"/>
</dbReference>
<dbReference type="GO" id="GO:0009254">
    <property type="term" value="P:peptidoglycan turnover"/>
    <property type="evidence" value="ECO:0007669"/>
    <property type="project" value="TreeGrafter"/>
</dbReference>
<keyword evidence="7" id="KW-0472">Membrane</keyword>
<evidence type="ECO:0000256" key="2">
    <source>
        <dbReference type="ARBA" id="ARBA00005336"/>
    </source>
</evidence>
<name>A0A6B1DEA6_9CHLR</name>
<evidence type="ECO:0000256" key="5">
    <source>
        <dbReference type="ARBA" id="ARBA00023295"/>
    </source>
</evidence>
<feature type="domain" description="Glycoside hydrolase family 3 N-terminal" evidence="8">
    <location>
        <begin position="15"/>
        <end position="372"/>
    </location>
</feature>
<keyword evidence="7" id="KW-0812">Transmembrane</keyword>
<accession>A0A6B1DEA6</accession>
<dbReference type="PANTHER" id="PTHR30480:SF13">
    <property type="entry name" value="BETA-HEXOSAMINIDASE"/>
    <property type="match status" value="1"/>
</dbReference>
<dbReference type="InterPro" id="IPR001764">
    <property type="entry name" value="Glyco_hydro_3_N"/>
</dbReference>
<keyword evidence="5" id="KW-0326">Glycosidase</keyword>
<evidence type="ECO:0000256" key="3">
    <source>
        <dbReference type="ARBA" id="ARBA00012663"/>
    </source>
</evidence>
<reference evidence="9" key="1">
    <citation type="submission" date="2019-09" db="EMBL/GenBank/DDBJ databases">
        <title>Characterisation of the sponge microbiome using genome-centric metagenomics.</title>
        <authorList>
            <person name="Engelberts J.P."/>
            <person name="Robbins S.J."/>
            <person name="De Goeij J.M."/>
            <person name="Aranda M."/>
            <person name="Bell S.C."/>
            <person name="Webster N.S."/>
        </authorList>
    </citation>
    <scope>NUCLEOTIDE SEQUENCE</scope>
    <source>
        <strain evidence="9">SB0661_bin_32</strain>
    </source>
</reference>
<evidence type="ECO:0000256" key="7">
    <source>
        <dbReference type="SAM" id="Phobius"/>
    </source>
</evidence>
<feature type="compositionally biased region" description="Low complexity" evidence="6">
    <location>
        <begin position="824"/>
        <end position="839"/>
    </location>
</feature>
<dbReference type="GO" id="GO:0004563">
    <property type="term" value="F:beta-N-acetylhexosaminidase activity"/>
    <property type="evidence" value="ECO:0007669"/>
    <property type="project" value="UniProtKB-EC"/>
</dbReference>
<feature type="transmembrane region" description="Helical" evidence="7">
    <location>
        <begin position="860"/>
        <end position="882"/>
    </location>
</feature>
<evidence type="ECO:0000313" key="9">
    <source>
        <dbReference type="EMBL" id="MYC97387.1"/>
    </source>
</evidence>
<feature type="transmembrane region" description="Helical" evidence="7">
    <location>
        <begin position="894"/>
        <end position="917"/>
    </location>
</feature>
<keyword evidence="7" id="KW-1133">Transmembrane helix</keyword>